<evidence type="ECO:0000313" key="5">
    <source>
        <dbReference type="EMBL" id="QDP20234.1"/>
    </source>
</evidence>
<feature type="domain" description="OmpR/PhoB-type" evidence="4">
    <location>
        <begin position="3"/>
        <end position="101"/>
    </location>
</feature>
<dbReference type="InterPro" id="IPR001867">
    <property type="entry name" value="OmpR/PhoB-type_DNA-bd"/>
</dbReference>
<feature type="transmembrane region" description="Helical" evidence="3">
    <location>
        <begin position="327"/>
        <end position="346"/>
    </location>
</feature>
<feature type="transmembrane region" description="Helical" evidence="3">
    <location>
        <begin position="262"/>
        <end position="284"/>
    </location>
</feature>
<dbReference type="EMBL" id="CP041659">
    <property type="protein sequence ID" value="QDP20234.1"/>
    <property type="molecule type" value="Genomic_DNA"/>
</dbReference>
<keyword evidence="6" id="KW-1185">Reference proteome</keyword>
<dbReference type="Pfam" id="PF00486">
    <property type="entry name" value="Trans_reg_C"/>
    <property type="match status" value="1"/>
</dbReference>
<dbReference type="GO" id="GO:0006355">
    <property type="term" value="P:regulation of DNA-templated transcription"/>
    <property type="evidence" value="ECO:0007669"/>
    <property type="project" value="InterPro"/>
</dbReference>
<accession>A0A516ITU1</accession>
<sequence>MTADRICFDRFELDIPNRRLLHDGAPVDLNARYFDALALLVRAPDELVTKDRFMAEVWNGVPVTDEALTQCIKSLRRALGDEAARPRFIETVPKHGYRFIAATDPAVAPAAPPTSETPLSTALAGTLGGGLAGLAGGLVYGLAWAAQPAPQGSAGMSTLLVLVSLTVAIGILGGAGVALGIAATRAVPSLHPGWTVIGGATGGLIVGAAARLLGLDAFNLLLGSGPRDMTGASEGALLGAAVGLAVWLHARSCRAGPSSRDIAVAAIIGLAAGAIIGSAGGQLLGGSLDQVAASFPNSRLDLDRFGALFGEDGFGPVSRTATSALEAMLFVTFTFAAITLAGRAGTSRRPT</sequence>
<evidence type="ECO:0000313" key="6">
    <source>
        <dbReference type="Proteomes" id="UP000321857"/>
    </source>
</evidence>
<feature type="transmembrane region" description="Helical" evidence="3">
    <location>
        <begin position="233"/>
        <end position="250"/>
    </location>
</feature>
<dbReference type="AlphaFoldDB" id="A0A516ITU1"/>
<feature type="transmembrane region" description="Helical" evidence="3">
    <location>
        <begin position="122"/>
        <end position="146"/>
    </location>
</feature>
<proteinExistence type="predicted"/>
<evidence type="ECO:0000256" key="2">
    <source>
        <dbReference type="PROSITE-ProRule" id="PRU01091"/>
    </source>
</evidence>
<name>A0A516ITU1_9SPHN</name>
<dbReference type="GO" id="GO:0003677">
    <property type="term" value="F:DNA binding"/>
    <property type="evidence" value="ECO:0007669"/>
    <property type="project" value="UniProtKB-UniRule"/>
</dbReference>
<dbReference type="InterPro" id="IPR016032">
    <property type="entry name" value="Sig_transdc_resp-reg_C-effctor"/>
</dbReference>
<dbReference type="InterPro" id="IPR036388">
    <property type="entry name" value="WH-like_DNA-bd_sf"/>
</dbReference>
<evidence type="ECO:0000256" key="3">
    <source>
        <dbReference type="SAM" id="Phobius"/>
    </source>
</evidence>
<dbReference type="OrthoDB" id="54411at2"/>
<dbReference type="Gene3D" id="1.10.10.10">
    <property type="entry name" value="Winged helix-like DNA-binding domain superfamily/Winged helix DNA-binding domain"/>
    <property type="match status" value="1"/>
</dbReference>
<dbReference type="GO" id="GO:0000160">
    <property type="term" value="P:phosphorelay signal transduction system"/>
    <property type="evidence" value="ECO:0007669"/>
    <property type="project" value="InterPro"/>
</dbReference>
<keyword evidence="3" id="KW-0812">Transmembrane</keyword>
<keyword evidence="3" id="KW-0472">Membrane</keyword>
<protein>
    <submittedName>
        <fullName evidence="5">Transcriptional regulator</fullName>
    </submittedName>
</protein>
<evidence type="ECO:0000259" key="4">
    <source>
        <dbReference type="PROSITE" id="PS51755"/>
    </source>
</evidence>
<keyword evidence="3" id="KW-1133">Transmembrane helix</keyword>
<dbReference type="CDD" id="cd00383">
    <property type="entry name" value="trans_reg_C"/>
    <property type="match status" value="1"/>
</dbReference>
<dbReference type="KEGG" id="sxa:FMM02_09885"/>
<dbReference type="Proteomes" id="UP000321857">
    <property type="component" value="Chromosome"/>
</dbReference>
<feature type="transmembrane region" description="Helical" evidence="3">
    <location>
        <begin position="158"/>
        <end position="182"/>
    </location>
</feature>
<feature type="DNA-binding region" description="OmpR/PhoB-type" evidence="2">
    <location>
        <begin position="3"/>
        <end position="101"/>
    </location>
</feature>
<dbReference type="SMART" id="SM00862">
    <property type="entry name" value="Trans_reg_C"/>
    <property type="match status" value="1"/>
</dbReference>
<organism evidence="5 6">
    <name type="scientific">Sphingomonas xanthus</name>
    <dbReference type="NCBI Taxonomy" id="2594473"/>
    <lineage>
        <taxon>Bacteria</taxon>
        <taxon>Pseudomonadati</taxon>
        <taxon>Pseudomonadota</taxon>
        <taxon>Alphaproteobacteria</taxon>
        <taxon>Sphingomonadales</taxon>
        <taxon>Sphingomonadaceae</taxon>
        <taxon>Sphingomonas</taxon>
    </lineage>
</organism>
<keyword evidence="1 2" id="KW-0238">DNA-binding</keyword>
<gene>
    <name evidence="5" type="ORF">FMM02_09885</name>
</gene>
<dbReference type="PROSITE" id="PS51755">
    <property type="entry name" value="OMPR_PHOB"/>
    <property type="match status" value="1"/>
</dbReference>
<dbReference type="SUPFAM" id="SSF46894">
    <property type="entry name" value="C-terminal effector domain of the bipartite response regulators"/>
    <property type="match status" value="1"/>
</dbReference>
<feature type="transmembrane region" description="Helical" evidence="3">
    <location>
        <begin position="194"/>
        <end position="213"/>
    </location>
</feature>
<reference evidence="5 6" key="1">
    <citation type="submission" date="2019-07" db="EMBL/GenBank/DDBJ databases">
        <title>Sphingomonas AE3 Genome sequencing and assembly.</title>
        <authorList>
            <person name="Kim H."/>
        </authorList>
    </citation>
    <scope>NUCLEOTIDE SEQUENCE [LARGE SCALE GENOMIC DNA]</scope>
    <source>
        <strain evidence="5 6">AE3</strain>
    </source>
</reference>
<evidence type="ECO:0000256" key="1">
    <source>
        <dbReference type="ARBA" id="ARBA00023125"/>
    </source>
</evidence>
<dbReference type="RefSeq" id="WP_147494682.1">
    <property type="nucleotide sequence ID" value="NZ_CP041659.1"/>
</dbReference>